<dbReference type="Gene3D" id="1.20.1250.20">
    <property type="entry name" value="MFS general substrate transporter like domains"/>
    <property type="match status" value="2"/>
</dbReference>
<feature type="transmembrane region" description="Helical" evidence="2">
    <location>
        <begin position="100"/>
        <end position="121"/>
    </location>
</feature>
<dbReference type="SUPFAM" id="SSF103473">
    <property type="entry name" value="MFS general substrate transporter"/>
    <property type="match status" value="1"/>
</dbReference>
<feature type="transmembrane region" description="Helical" evidence="2">
    <location>
        <begin position="216"/>
        <end position="237"/>
    </location>
</feature>
<keyword evidence="2" id="KW-0472">Membrane</keyword>
<feature type="transmembrane region" description="Helical" evidence="2">
    <location>
        <begin position="370"/>
        <end position="392"/>
    </location>
</feature>
<dbReference type="Pfam" id="PF07690">
    <property type="entry name" value="MFS_1"/>
    <property type="match status" value="1"/>
</dbReference>
<dbReference type="InterPro" id="IPR036259">
    <property type="entry name" value="MFS_trans_sf"/>
</dbReference>
<sequence>MRTHNEKMSIYHGMASAVAQNTSNSYIPIFAMTILGATNYQVGLISSLPPLITLLMTLPAAVLLNRAIEQKRLVAFSVLAARFVFLLIAFVSYVPGSFGSWLLLALIAAMSVPNTMANMGWQSFIGNIIEDTRRAQFFSDRNRLLTIVGLIVTLTIGVVMKDMTANQIAYQVLFMFTFVVGVVELYFLLKHDEPVRELNIDKKRAMDWSIFKNNKYVLFLIVALIFNFGWQMAWGLFNIYNVRYAEATIFWISMFNVANMSAQIFSFSFWRKWSQKYGNMYVFVWVAFGMSTAPLLMVLSTNLYYLVAMSLLSGLFVSGTVLILFNLLLENSPQEVRTYCITSYNVLLATIAFTSPQIGIWLLETYTMEVAMYLSTAVRFLAAVGFFVLYIVRKRRDSSLVPY</sequence>
<name>A0ABR8XSC0_9BACL</name>
<reference evidence="3 4" key="1">
    <citation type="submission" date="2020-08" db="EMBL/GenBank/DDBJ databases">
        <title>A Genomic Blueprint of the Chicken Gut Microbiome.</title>
        <authorList>
            <person name="Gilroy R."/>
            <person name="Ravi A."/>
            <person name="Getino M."/>
            <person name="Pursley I."/>
            <person name="Horton D.L."/>
            <person name="Alikhan N.-F."/>
            <person name="Baker D."/>
            <person name="Gharbi K."/>
            <person name="Hall N."/>
            <person name="Watson M."/>
            <person name="Adriaenssens E.M."/>
            <person name="Foster-Nyarko E."/>
            <person name="Jarju S."/>
            <person name="Secka A."/>
            <person name="Antonio M."/>
            <person name="Oren A."/>
            <person name="Chaudhuri R."/>
            <person name="La Ragione R.M."/>
            <person name="Hildebrand F."/>
            <person name="Pallen M.J."/>
        </authorList>
    </citation>
    <scope>NUCLEOTIDE SEQUENCE [LARGE SCALE GENOMIC DNA]</scope>
    <source>
        <strain evidence="3 4">Sa1YVA6</strain>
    </source>
</reference>
<feature type="transmembrane region" description="Helical" evidence="2">
    <location>
        <begin position="142"/>
        <end position="160"/>
    </location>
</feature>
<dbReference type="InterPro" id="IPR011701">
    <property type="entry name" value="MFS"/>
</dbReference>
<feature type="transmembrane region" description="Helical" evidence="2">
    <location>
        <begin position="341"/>
        <end position="364"/>
    </location>
</feature>
<feature type="transmembrane region" description="Helical" evidence="2">
    <location>
        <begin position="172"/>
        <end position="189"/>
    </location>
</feature>
<feature type="transmembrane region" description="Helical" evidence="2">
    <location>
        <begin position="282"/>
        <end position="299"/>
    </location>
</feature>
<keyword evidence="2" id="KW-0812">Transmembrane</keyword>
<feature type="transmembrane region" description="Helical" evidence="2">
    <location>
        <begin position="42"/>
        <end position="64"/>
    </location>
</feature>
<protein>
    <submittedName>
        <fullName evidence="3">MFS transporter</fullName>
    </submittedName>
</protein>
<comment type="caution">
    <text evidence="3">The sequence shown here is derived from an EMBL/GenBank/DDBJ whole genome shotgun (WGS) entry which is preliminary data.</text>
</comment>
<evidence type="ECO:0000256" key="2">
    <source>
        <dbReference type="SAM" id="Phobius"/>
    </source>
</evidence>
<keyword evidence="2" id="KW-1133">Transmembrane helix</keyword>
<dbReference type="Proteomes" id="UP000600565">
    <property type="component" value="Unassembled WGS sequence"/>
</dbReference>
<dbReference type="RefSeq" id="WP_191705333.1">
    <property type="nucleotide sequence ID" value="NZ_JACSPW010000024.1"/>
</dbReference>
<comment type="subcellular location">
    <subcellularLocation>
        <location evidence="1">Cell membrane</location>
        <topology evidence="1">Multi-pass membrane protein</topology>
    </subcellularLocation>
</comment>
<gene>
    <name evidence="3" type="ORF">H9632_17440</name>
</gene>
<accession>A0ABR8XSC0</accession>
<feature type="transmembrane region" description="Helical" evidence="2">
    <location>
        <begin position="249"/>
        <end position="270"/>
    </location>
</feature>
<dbReference type="PANTHER" id="PTHR23526">
    <property type="entry name" value="INTEGRAL MEMBRANE TRANSPORT PROTEIN-RELATED"/>
    <property type="match status" value="1"/>
</dbReference>
<keyword evidence="4" id="KW-1185">Reference proteome</keyword>
<dbReference type="PANTHER" id="PTHR23526:SF2">
    <property type="entry name" value="MAJOR FACILITATOR SUPERFAMILY (MFS) PROFILE DOMAIN-CONTAINING PROTEIN"/>
    <property type="match status" value="1"/>
</dbReference>
<dbReference type="EMBL" id="JACSPW010000024">
    <property type="protein sequence ID" value="MBD8034848.1"/>
    <property type="molecule type" value="Genomic_DNA"/>
</dbReference>
<feature type="transmembrane region" description="Helical" evidence="2">
    <location>
        <begin position="305"/>
        <end position="329"/>
    </location>
</feature>
<dbReference type="InterPro" id="IPR052528">
    <property type="entry name" value="Sugar_transport-like"/>
</dbReference>
<organism evidence="3 4">
    <name type="scientific">Solibacillus merdavium</name>
    <dbReference type="NCBI Taxonomy" id="2762218"/>
    <lineage>
        <taxon>Bacteria</taxon>
        <taxon>Bacillati</taxon>
        <taxon>Bacillota</taxon>
        <taxon>Bacilli</taxon>
        <taxon>Bacillales</taxon>
        <taxon>Caryophanaceae</taxon>
        <taxon>Solibacillus</taxon>
    </lineage>
</organism>
<evidence type="ECO:0000313" key="4">
    <source>
        <dbReference type="Proteomes" id="UP000600565"/>
    </source>
</evidence>
<evidence type="ECO:0000256" key="1">
    <source>
        <dbReference type="ARBA" id="ARBA00004651"/>
    </source>
</evidence>
<feature type="transmembrane region" description="Helical" evidence="2">
    <location>
        <begin position="73"/>
        <end position="94"/>
    </location>
</feature>
<evidence type="ECO:0000313" key="3">
    <source>
        <dbReference type="EMBL" id="MBD8034848.1"/>
    </source>
</evidence>
<proteinExistence type="predicted"/>